<sequence>MAGQFQKHKLGSVGIGAMLGLSMAITLFFPSFDFRSGESTWVGLDKTLSNGRVIGFSYEDPLVRGDGKPVTVVLSKDPKTGEAIDPPIRAYVYDAAAPLAAGVRHPANMGPTVAKLSLEKGKIDQASDSVPVVFTIESTEVDGEEWHYVNNATANDGWTAEAVLNTAGADEQYLIGRGKTVYITEGCWWCHTLLPEHTQDWQVFGTPPFLGDFNGEMPTAFGSDRKAPDLLHVAARNSSKEWMTMHFFNPRLVQPNSIMPRFDYLWGRTDANGQEIDYAKWRAEYNDYVSGKTVHPPEIPEYAPESEARALIDWVLMSLR</sequence>
<dbReference type="InterPro" id="IPR036909">
    <property type="entry name" value="Cyt_c-like_dom_sf"/>
</dbReference>
<organism evidence="2">
    <name type="scientific">hydrothermal vent metagenome</name>
    <dbReference type="NCBI Taxonomy" id="652676"/>
    <lineage>
        <taxon>unclassified sequences</taxon>
        <taxon>metagenomes</taxon>
        <taxon>ecological metagenomes</taxon>
    </lineage>
</organism>
<dbReference type="GO" id="GO:0016491">
    <property type="term" value="F:oxidoreductase activity"/>
    <property type="evidence" value="ECO:0007669"/>
    <property type="project" value="UniProtKB-KW"/>
</dbReference>
<proteinExistence type="predicted"/>
<evidence type="ECO:0000256" key="1">
    <source>
        <dbReference type="SAM" id="Phobius"/>
    </source>
</evidence>
<keyword evidence="1" id="KW-1133">Transmembrane helix</keyword>
<name>A0A3B0YY57_9ZZZZ</name>
<dbReference type="EC" id="1.9.3.1" evidence="2"/>
<dbReference type="SUPFAM" id="SSF46626">
    <property type="entry name" value="Cytochrome c"/>
    <property type="match status" value="1"/>
</dbReference>
<dbReference type="Pfam" id="PF02433">
    <property type="entry name" value="FixO"/>
    <property type="match status" value="1"/>
</dbReference>
<dbReference type="GO" id="GO:0020037">
    <property type="term" value="F:heme binding"/>
    <property type="evidence" value="ECO:0007669"/>
    <property type="project" value="InterPro"/>
</dbReference>
<dbReference type="Gene3D" id="1.10.760.10">
    <property type="entry name" value="Cytochrome c-like domain"/>
    <property type="match status" value="1"/>
</dbReference>
<dbReference type="EMBL" id="UOFO01000084">
    <property type="protein sequence ID" value="VAW85998.1"/>
    <property type="molecule type" value="Genomic_DNA"/>
</dbReference>
<dbReference type="GO" id="GO:0009055">
    <property type="term" value="F:electron transfer activity"/>
    <property type="evidence" value="ECO:0007669"/>
    <property type="project" value="InterPro"/>
</dbReference>
<keyword evidence="1" id="KW-0472">Membrane</keyword>
<feature type="transmembrane region" description="Helical" evidence="1">
    <location>
        <begin position="12"/>
        <end position="32"/>
    </location>
</feature>
<dbReference type="AlphaFoldDB" id="A0A3B0YY57"/>
<keyword evidence="1" id="KW-0812">Transmembrane</keyword>
<protein>
    <submittedName>
        <fullName evidence="2">Cytochrome c oxidase (Cbb3-type) subunit CcoO</fullName>
        <ecNumber evidence="2">1.9.3.1</ecNumber>
    </submittedName>
</protein>
<evidence type="ECO:0000313" key="2">
    <source>
        <dbReference type="EMBL" id="VAW85998.1"/>
    </source>
</evidence>
<dbReference type="InterPro" id="IPR003468">
    <property type="entry name" value="Cyt_c_oxidase_monohaem-su/FixO"/>
</dbReference>
<gene>
    <name evidence="2" type="ORF">MNBD_GAMMA16-72</name>
</gene>
<accession>A0A3B0YY57</accession>
<keyword evidence="2" id="KW-0560">Oxidoreductase</keyword>
<reference evidence="2" key="1">
    <citation type="submission" date="2018-06" db="EMBL/GenBank/DDBJ databases">
        <authorList>
            <person name="Zhirakovskaya E."/>
        </authorList>
    </citation>
    <scope>NUCLEOTIDE SEQUENCE</scope>
</reference>